<dbReference type="InterPro" id="IPR050438">
    <property type="entry name" value="LMW_PTPase"/>
</dbReference>
<dbReference type="PANTHER" id="PTHR11717">
    <property type="entry name" value="LOW MOLECULAR WEIGHT PROTEIN TYROSINE PHOSPHATASE"/>
    <property type="match status" value="1"/>
</dbReference>
<dbReference type="Pfam" id="PF01451">
    <property type="entry name" value="LMWPc"/>
    <property type="match status" value="1"/>
</dbReference>
<keyword evidence="6" id="KW-1185">Reference proteome</keyword>
<dbReference type="InterPro" id="IPR023485">
    <property type="entry name" value="Ptyr_pPase"/>
</dbReference>
<organism evidence="5 6">
    <name type="scientific">Microbacterium istanbulense</name>
    <dbReference type="NCBI Taxonomy" id="3122049"/>
    <lineage>
        <taxon>Bacteria</taxon>
        <taxon>Bacillati</taxon>
        <taxon>Actinomycetota</taxon>
        <taxon>Actinomycetes</taxon>
        <taxon>Micrococcales</taxon>
        <taxon>Microbacteriaceae</taxon>
        <taxon>Microbacterium</taxon>
    </lineage>
</organism>
<dbReference type="SUPFAM" id="SSF52788">
    <property type="entry name" value="Phosphotyrosine protein phosphatases I"/>
    <property type="match status" value="1"/>
</dbReference>
<gene>
    <name evidence="5" type="ORF">WDU93_03470</name>
</gene>
<dbReference type="InterPro" id="IPR036196">
    <property type="entry name" value="Ptyr_pPase_sf"/>
</dbReference>
<proteinExistence type="inferred from homology"/>
<dbReference type="PRINTS" id="PR00719">
    <property type="entry name" value="LMWPTPASE"/>
</dbReference>
<feature type="domain" description="Phosphotyrosine protein phosphatase I" evidence="4">
    <location>
        <begin position="27"/>
        <end position="218"/>
    </location>
</feature>
<name>A0ABU8LHB6_9MICO</name>
<evidence type="ECO:0000256" key="3">
    <source>
        <dbReference type="ARBA" id="ARBA00022912"/>
    </source>
</evidence>
<keyword evidence="3" id="KW-0904">Protein phosphatase</keyword>
<dbReference type="EMBL" id="JBBDGN010000002">
    <property type="protein sequence ID" value="MEJ1090741.1"/>
    <property type="molecule type" value="Genomic_DNA"/>
</dbReference>
<dbReference type="RefSeq" id="WP_337317510.1">
    <property type="nucleotide sequence ID" value="NZ_JBBDGN010000002.1"/>
</dbReference>
<dbReference type="Proteomes" id="UP001366085">
    <property type="component" value="Unassembled WGS sequence"/>
</dbReference>
<evidence type="ECO:0000256" key="2">
    <source>
        <dbReference type="ARBA" id="ARBA00022801"/>
    </source>
</evidence>
<evidence type="ECO:0000259" key="4">
    <source>
        <dbReference type="SMART" id="SM00226"/>
    </source>
</evidence>
<accession>A0ABU8LHB6</accession>
<comment type="caution">
    <text evidence="5">The sequence shown here is derived from an EMBL/GenBank/DDBJ whole genome shotgun (WGS) entry which is preliminary data.</text>
</comment>
<dbReference type="Gene3D" id="3.40.50.2300">
    <property type="match status" value="1"/>
</dbReference>
<sequence>MGEEQRREPAQPMTRRERRLLAERGVPRILTVCTGNICRSPLAETVLRARLRDLGVEVSSAGTHAVVGHEMTRQAQELATGRGADAGDAAAHRARFLVDPLLLEADLVLAMSREHRDEAVLLTPHRVHHVLTIRQFARLAAELDDDTIRSAADAAGPLAAQRLSHAVTTVSARSLGAGSDDDDVIDPYHRSDAVYEESAAQLDPGLAQVERVVRLALA</sequence>
<comment type="similarity">
    <text evidence="1">Belongs to the low molecular weight phosphotyrosine protein phosphatase family.</text>
</comment>
<evidence type="ECO:0000256" key="1">
    <source>
        <dbReference type="ARBA" id="ARBA00011063"/>
    </source>
</evidence>
<dbReference type="InterPro" id="IPR017867">
    <property type="entry name" value="Tyr_phospatase_low_mol_wt"/>
</dbReference>
<evidence type="ECO:0000313" key="6">
    <source>
        <dbReference type="Proteomes" id="UP001366085"/>
    </source>
</evidence>
<keyword evidence="2" id="KW-0378">Hydrolase</keyword>
<protein>
    <submittedName>
        <fullName evidence="5">Low molecular weight phosphatase family protein</fullName>
    </submittedName>
</protein>
<evidence type="ECO:0000313" key="5">
    <source>
        <dbReference type="EMBL" id="MEJ1090741.1"/>
    </source>
</evidence>
<reference evidence="5 6" key="1">
    <citation type="submission" date="2024-02" db="EMBL/GenBank/DDBJ databases">
        <authorList>
            <person name="Saticioglu I.B."/>
        </authorList>
    </citation>
    <scope>NUCLEOTIDE SEQUENCE [LARGE SCALE GENOMIC DNA]</scope>
    <source>
        <strain evidence="5 6">Mu-43</strain>
    </source>
</reference>
<dbReference type="SMART" id="SM00226">
    <property type="entry name" value="LMWPc"/>
    <property type="match status" value="1"/>
</dbReference>
<dbReference type="PANTHER" id="PTHR11717:SF31">
    <property type="entry name" value="LOW MOLECULAR WEIGHT PROTEIN-TYROSINE-PHOSPHATASE ETP-RELATED"/>
    <property type="match status" value="1"/>
</dbReference>